<proteinExistence type="predicted"/>
<dbReference type="EMBL" id="PNGJ01000003">
    <property type="protein sequence ID" value="PMC24515.1"/>
    <property type="molecule type" value="Genomic_DNA"/>
</dbReference>
<comment type="caution">
    <text evidence="1">The sequence shown here is derived from an EMBL/GenBank/DDBJ whole genome shotgun (WGS) entry which is preliminary data.</text>
</comment>
<dbReference type="AlphaFoldDB" id="A0A2N6QRN1"/>
<name>A0A2N6QRN1_9BACT</name>
<dbReference type="Proteomes" id="UP000235564">
    <property type="component" value="Unassembled WGS sequence"/>
</dbReference>
<evidence type="ECO:0000313" key="2">
    <source>
        <dbReference type="Proteomes" id="UP000235564"/>
    </source>
</evidence>
<protein>
    <submittedName>
        <fullName evidence="1">Uncharacterized protein</fullName>
    </submittedName>
</protein>
<reference evidence="1 2" key="1">
    <citation type="submission" date="2017-09" db="EMBL/GenBank/DDBJ databases">
        <title>Bacterial strain isolated from the female urinary microbiota.</title>
        <authorList>
            <person name="Thomas-White K."/>
            <person name="Kumar N."/>
            <person name="Forster S."/>
            <person name="Putonti C."/>
            <person name="Lawley T."/>
            <person name="Wolfe A.J."/>
        </authorList>
    </citation>
    <scope>NUCLEOTIDE SEQUENCE [LARGE SCALE GENOMIC DNA]</scope>
    <source>
        <strain evidence="1 2">UMB0536</strain>
    </source>
</reference>
<gene>
    <name evidence="1" type="ORF">CJ231_04425</name>
</gene>
<accession>A0A2N6QRN1</accession>
<organism evidence="1 2">
    <name type="scientific">Hoylesella buccalis</name>
    <dbReference type="NCBI Taxonomy" id="28127"/>
    <lineage>
        <taxon>Bacteria</taxon>
        <taxon>Pseudomonadati</taxon>
        <taxon>Bacteroidota</taxon>
        <taxon>Bacteroidia</taxon>
        <taxon>Bacteroidales</taxon>
        <taxon>Prevotellaceae</taxon>
        <taxon>Hoylesella</taxon>
    </lineage>
</organism>
<sequence>MCKKALLYDVDWAAIACRLDGKSMLIAALFHVNKGQDDEMKALNASNIYQFCLILNFVLSKKTNRINK</sequence>
<evidence type="ECO:0000313" key="1">
    <source>
        <dbReference type="EMBL" id="PMC24515.1"/>
    </source>
</evidence>